<dbReference type="Pfam" id="PF00481">
    <property type="entry name" value="PP2C"/>
    <property type="match status" value="1"/>
</dbReference>
<evidence type="ECO:0000256" key="4">
    <source>
        <dbReference type="ARBA" id="ARBA00022801"/>
    </source>
</evidence>
<dbReference type="InterPro" id="IPR001611">
    <property type="entry name" value="Leu-rich_rpt"/>
</dbReference>
<evidence type="ECO:0000256" key="2">
    <source>
        <dbReference type="ARBA" id="ARBA00022723"/>
    </source>
</evidence>
<evidence type="ECO:0000256" key="6">
    <source>
        <dbReference type="RuleBase" id="RU003465"/>
    </source>
</evidence>
<keyword evidence="5 6" id="KW-0904">Protein phosphatase</keyword>
<feature type="domain" description="PPM-type phosphatase" evidence="8">
    <location>
        <begin position="673"/>
        <end position="905"/>
    </location>
</feature>
<comment type="caution">
    <text evidence="9">The sequence shown here is derived from an EMBL/GenBank/DDBJ whole genome shotgun (WGS) entry which is preliminary data.</text>
</comment>
<proteinExistence type="inferred from homology"/>
<dbReference type="SUPFAM" id="SSF81606">
    <property type="entry name" value="PP2C-like"/>
    <property type="match status" value="1"/>
</dbReference>
<reference evidence="9" key="1">
    <citation type="submission" date="2016-10" db="EMBL/GenBank/DDBJ databases">
        <authorList>
            <person name="Benchimol M."/>
            <person name="Almeida L.G."/>
            <person name="Vasconcelos A.T."/>
            <person name="Perreira-Neves A."/>
            <person name="Rosa I.A."/>
            <person name="Tasca T."/>
            <person name="Bogo M.R."/>
            <person name="de Souza W."/>
        </authorList>
    </citation>
    <scope>NUCLEOTIDE SEQUENCE [LARGE SCALE GENOMIC DNA]</scope>
    <source>
        <strain evidence="9">K</strain>
    </source>
</reference>
<evidence type="ECO:0000313" key="10">
    <source>
        <dbReference type="Proteomes" id="UP000179807"/>
    </source>
</evidence>
<feature type="compositionally biased region" description="Low complexity" evidence="7">
    <location>
        <begin position="635"/>
        <end position="654"/>
    </location>
</feature>
<dbReference type="AlphaFoldDB" id="A0A1J4KWH8"/>
<evidence type="ECO:0000256" key="3">
    <source>
        <dbReference type="ARBA" id="ARBA00022737"/>
    </source>
</evidence>
<dbReference type="Gene3D" id="3.60.40.10">
    <property type="entry name" value="PPM-type phosphatase domain"/>
    <property type="match status" value="1"/>
</dbReference>
<dbReference type="InterPro" id="IPR001932">
    <property type="entry name" value="PPM-type_phosphatase-like_dom"/>
</dbReference>
<sequence length="915" mass="103679">MKILEFNFFSQFFFRILAKYRMGVSNSYPDLKNSETGLSLVDRNLEKIPFKISKKNKLRTVDVSGNNLKFLPKHLKHLVTMNLSRNSLSEFTPKMQLAVLSYRRLEVIDLSFNSLKKIPICFTKIPSLKRILAEGNKISEYDNFTGNIELVDLKQNRFTKMPDFNEKIGLICIDYNLINTIEKSYNNLIRLYANMNRISSIRPDLIFPNLEILEISKNLLSEIPNLTRFTPKLKKFIASNNKITQFPEFPSQIVEIDIGNNQISSIGKESLVSLKKLTNLDISQNYLESLPQLPPSIQVLNAIYNQITHVEPSETPCLKTVMLSKNCLTEYPNYVHNQATEIFITRNCLKAIPISCFTQNLVRLNATDNEIESLPSELFTLPKLAHLNVAKNKIKKLPETLSQSHLIGLNLSENPIENVPDYLPNSLVALYTSYTGISELPESISSLSNLITLVSCGNKLKKIPHCRCLKKLLLSRNQFEELPENLPRTLFNIDFSCNKLKKLPEDFYFPALIEADFSHNLIEELPESFNCMRLKTFKLSHNPKLKGSLDLQNFLNLDVFDYSFTNVELLPSNFDVREIVTSNPELFTSPQFKLITEESSWAAFAELCGQRDYMEDAIVVRPNLFKTKNSKKLTETQNSNQGNNNTNAQSNNSGENDEKENDEASGSSQNENQNQKDGIKSEGETDENEDNEEELNVDLYCVFDGHGGSHTSNFGAYQIVQICQSSKASFSEDFAREIVSTLIKQLRENQVRDGATLAMAMLSNKEVIFAHLGDSRAMLLTKTGEVRHSTVDHKPESRQEIDRILDMGGKVAQCRTNGIVAVSRCLGDFEIFGVGCEPTVTRMKLEKDDKWIIVACDGVFDVLTNKSISEIVAHANNATELAYDLRNVAYNRMCTDNISVVAVDIQNRNKNEVTS</sequence>
<dbReference type="PROSITE" id="PS51450">
    <property type="entry name" value="LRR"/>
    <property type="match status" value="2"/>
</dbReference>
<evidence type="ECO:0000256" key="5">
    <source>
        <dbReference type="ARBA" id="ARBA00022912"/>
    </source>
</evidence>
<dbReference type="InterPro" id="IPR032675">
    <property type="entry name" value="LRR_dom_sf"/>
</dbReference>
<dbReference type="InterPro" id="IPR036457">
    <property type="entry name" value="PPM-type-like_dom_sf"/>
</dbReference>
<dbReference type="SMART" id="SM00364">
    <property type="entry name" value="LRR_BAC"/>
    <property type="match status" value="11"/>
</dbReference>
<dbReference type="OrthoDB" id="676979at2759"/>
<dbReference type="GeneID" id="94849021"/>
<dbReference type="PROSITE" id="PS01032">
    <property type="entry name" value="PPM_1"/>
    <property type="match status" value="1"/>
</dbReference>
<keyword evidence="10" id="KW-1185">Reference proteome</keyword>
<dbReference type="Gene3D" id="3.80.10.10">
    <property type="entry name" value="Ribonuclease Inhibitor"/>
    <property type="match status" value="4"/>
</dbReference>
<dbReference type="SMART" id="SM00332">
    <property type="entry name" value="PP2Cc"/>
    <property type="match status" value="1"/>
</dbReference>
<evidence type="ECO:0000256" key="7">
    <source>
        <dbReference type="SAM" id="MobiDB-lite"/>
    </source>
</evidence>
<keyword evidence="3" id="KW-0677">Repeat</keyword>
<dbReference type="CDD" id="cd00143">
    <property type="entry name" value="PP2Cc"/>
    <property type="match status" value="1"/>
</dbReference>
<evidence type="ECO:0000313" key="9">
    <source>
        <dbReference type="EMBL" id="OHT15595.1"/>
    </source>
</evidence>
<dbReference type="PANTHER" id="PTHR47114">
    <property type="match status" value="1"/>
</dbReference>
<keyword evidence="1" id="KW-0433">Leucine-rich repeat</keyword>
<dbReference type="InterPro" id="IPR000222">
    <property type="entry name" value="PP2C_BS"/>
</dbReference>
<dbReference type="SUPFAM" id="SSF52058">
    <property type="entry name" value="L domain-like"/>
    <property type="match status" value="2"/>
</dbReference>
<dbReference type="PROSITE" id="PS51746">
    <property type="entry name" value="PPM_2"/>
    <property type="match status" value="1"/>
</dbReference>
<dbReference type="SMART" id="SM00331">
    <property type="entry name" value="PP2C_SIG"/>
    <property type="match status" value="1"/>
</dbReference>
<evidence type="ECO:0000259" key="8">
    <source>
        <dbReference type="PROSITE" id="PS51746"/>
    </source>
</evidence>
<dbReference type="InterPro" id="IPR051071">
    <property type="entry name" value="LRR-bact_E3_ubiq_ligases"/>
</dbReference>
<gene>
    <name evidence="9" type="ORF">TRFO_42462</name>
</gene>
<organism evidence="9 10">
    <name type="scientific">Tritrichomonas foetus</name>
    <dbReference type="NCBI Taxonomy" id="1144522"/>
    <lineage>
        <taxon>Eukaryota</taxon>
        <taxon>Metamonada</taxon>
        <taxon>Parabasalia</taxon>
        <taxon>Tritrichomonadida</taxon>
        <taxon>Tritrichomonadidae</taxon>
        <taxon>Tritrichomonas</taxon>
    </lineage>
</organism>
<dbReference type="VEuPathDB" id="TrichDB:TRFO_42462"/>
<comment type="similarity">
    <text evidence="6">Belongs to the PP2C family.</text>
</comment>
<dbReference type="InterPro" id="IPR003591">
    <property type="entry name" value="Leu-rich_rpt_typical-subtyp"/>
</dbReference>
<dbReference type="RefSeq" id="XP_068368731.1">
    <property type="nucleotide sequence ID" value="XM_068514317.1"/>
</dbReference>
<dbReference type="GO" id="GO:0046872">
    <property type="term" value="F:metal ion binding"/>
    <property type="evidence" value="ECO:0007669"/>
    <property type="project" value="UniProtKB-KW"/>
</dbReference>
<dbReference type="GO" id="GO:0004721">
    <property type="term" value="F:phosphoprotein phosphatase activity"/>
    <property type="evidence" value="ECO:0007669"/>
    <property type="project" value="UniProtKB-KW"/>
</dbReference>
<keyword evidence="2" id="KW-0479">Metal-binding</keyword>
<keyword evidence="4 6" id="KW-0378">Hydrolase</keyword>
<accession>A0A1J4KWH8</accession>
<dbReference type="Proteomes" id="UP000179807">
    <property type="component" value="Unassembled WGS sequence"/>
</dbReference>
<feature type="compositionally biased region" description="Polar residues" evidence="7">
    <location>
        <begin position="664"/>
        <end position="676"/>
    </location>
</feature>
<name>A0A1J4KWH8_9EUKA</name>
<feature type="region of interest" description="Disordered" evidence="7">
    <location>
        <begin position="629"/>
        <end position="692"/>
    </location>
</feature>
<dbReference type="EMBL" id="MLAK01000213">
    <property type="protein sequence ID" value="OHT15595.1"/>
    <property type="molecule type" value="Genomic_DNA"/>
</dbReference>
<dbReference type="PANTHER" id="PTHR47114:SF2">
    <property type="entry name" value="OLIGODENDROCYTE-MYELIN GLYCOPROTEIN"/>
    <property type="match status" value="1"/>
</dbReference>
<dbReference type="SMART" id="SM00369">
    <property type="entry name" value="LRR_TYP"/>
    <property type="match status" value="8"/>
</dbReference>
<protein>
    <submittedName>
        <fullName evidence="9">Leucine-rich repeat-containing protein</fullName>
    </submittedName>
</protein>
<evidence type="ECO:0000256" key="1">
    <source>
        <dbReference type="ARBA" id="ARBA00022614"/>
    </source>
</evidence>